<evidence type="ECO:0000259" key="6">
    <source>
        <dbReference type="Pfam" id="PF07992"/>
    </source>
</evidence>
<evidence type="ECO:0000256" key="3">
    <source>
        <dbReference type="ARBA" id="ARBA00022827"/>
    </source>
</evidence>
<evidence type="ECO:0000313" key="9">
    <source>
        <dbReference type="Proteomes" id="UP000355283"/>
    </source>
</evidence>
<evidence type="ECO:0000256" key="4">
    <source>
        <dbReference type="ARBA" id="ARBA00023002"/>
    </source>
</evidence>
<accession>A0A4D9D668</accession>
<evidence type="ECO:0000256" key="1">
    <source>
        <dbReference type="ARBA" id="ARBA00005272"/>
    </source>
</evidence>
<dbReference type="EMBL" id="SDOX01000006">
    <property type="protein sequence ID" value="TFJ87062.1"/>
    <property type="molecule type" value="Genomic_DNA"/>
</dbReference>
<gene>
    <name evidence="8" type="ORF">NSK_001396</name>
</gene>
<name>A0A4D9D668_9STRA</name>
<comment type="caution">
    <text evidence="8">The sequence shown here is derived from an EMBL/GenBank/DDBJ whole genome shotgun (WGS) entry which is preliminary data.</text>
</comment>
<keyword evidence="3" id="KW-0274">FAD</keyword>
<proteinExistence type="inferred from homology"/>
<dbReference type="Gene3D" id="3.50.50.100">
    <property type="match status" value="1"/>
</dbReference>
<reference evidence="8 9" key="1">
    <citation type="submission" date="2019-01" db="EMBL/GenBank/DDBJ databases">
        <title>Nuclear Genome Assembly of the Microalgal Biofuel strain Nannochloropsis salina CCMP1776.</title>
        <authorList>
            <person name="Hovde B."/>
        </authorList>
    </citation>
    <scope>NUCLEOTIDE SEQUENCE [LARGE SCALE GENOMIC DNA]</scope>
    <source>
        <strain evidence="8 9">CCMP1776</strain>
    </source>
</reference>
<evidence type="ECO:0000313" key="8">
    <source>
        <dbReference type="EMBL" id="TFJ87062.1"/>
    </source>
</evidence>
<dbReference type="OrthoDB" id="3244603at2759"/>
<keyword evidence="4" id="KW-0560">Oxidoreductase</keyword>
<dbReference type="InterPro" id="IPR054585">
    <property type="entry name" value="NDH2-like_C"/>
</dbReference>
<dbReference type="InterPro" id="IPR045024">
    <property type="entry name" value="NDH-2"/>
</dbReference>
<dbReference type="Pfam" id="PF07992">
    <property type="entry name" value="Pyr_redox_2"/>
    <property type="match status" value="1"/>
</dbReference>
<keyword evidence="5" id="KW-0520">NAD</keyword>
<dbReference type="GO" id="GO:0005739">
    <property type="term" value="C:mitochondrion"/>
    <property type="evidence" value="ECO:0007669"/>
    <property type="project" value="UniProtKB-ARBA"/>
</dbReference>
<evidence type="ECO:0000256" key="5">
    <source>
        <dbReference type="ARBA" id="ARBA00023027"/>
    </source>
</evidence>
<feature type="domain" description="External alternative NADH-ubiquinone oxidoreductase-like C-terminal" evidence="7">
    <location>
        <begin position="510"/>
        <end position="574"/>
    </location>
</feature>
<feature type="domain" description="FAD/NAD(P)-binding" evidence="6">
    <location>
        <begin position="128"/>
        <end position="459"/>
    </location>
</feature>
<evidence type="ECO:0000256" key="2">
    <source>
        <dbReference type="ARBA" id="ARBA00022630"/>
    </source>
</evidence>
<dbReference type="PANTHER" id="PTHR43706">
    <property type="entry name" value="NADH DEHYDROGENASE"/>
    <property type="match status" value="1"/>
</dbReference>
<dbReference type="GO" id="GO:0003954">
    <property type="term" value="F:NADH dehydrogenase activity"/>
    <property type="evidence" value="ECO:0007669"/>
    <property type="project" value="InterPro"/>
</dbReference>
<dbReference type="InterPro" id="IPR036188">
    <property type="entry name" value="FAD/NAD-bd_sf"/>
</dbReference>
<dbReference type="Proteomes" id="UP000355283">
    <property type="component" value="Unassembled WGS sequence"/>
</dbReference>
<dbReference type="AlphaFoldDB" id="A0A4D9D668"/>
<protein>
    <submittedName>
        <fullName evidence="8">Uncharacterized protein</fullName>
    </submittedName>
</protein>
<dbReference type="InterPro" id="IPR023753">
    <property type="entry name" value="FAD/NAD-binding_dom"/>
</dbReference>
<comment type="similarity">
    <text evidence="1">Belongs to the NADH dehydrogenase family.</text>
</comment>
<evidence type="ECO:0000259" key="7">
    <source>
        <dbReference type="Pfam" id="PF22366"/>
    </source>
</evidence>
<dbReference type="Pfam" id="PF22366">
    <property type="entry name" value="NDH2_C"/>
    <property type="match status" value="1"/>
</dbReference>
<dbReference type="PANTHER" id="PTHR43706:SF38">
    <property type="entry name" value="FAD_NAD(P)-BINDING DOMAIN-CONTAINING PROTEIN"/>
    <property type="match status" value="1"/>
</dbReference>
<keyword evidence="9" id="KW-1185">Reference proteome</keyword>
<keyword evidence="2" id="KW-0285">Flavoprotein</keyword>
<sequence>MTASVSGAAYTAAFGQHRKNLLLLCLTIVTVLKTHAFLPLRTLGHANRGSSPSTAQVRPLVAPLQAAPAPSEEPPFWSLVFSDLFLLFDRTLDTVEDIGVHLRRATERDMDRRFRRDRLTTKAGTKKRVMILGTGWGGHAVTKVVDTGLYEVVIVSPRNFFLFTPMLAGSSVGTVDYRSIIEPIRAANPLADYYEAQALAIYPNNQTVRIRSEIPNEVGEYEDFLAPYDILVYGCGAQSGTFGTPGVREHAFFLKEISDAVKLRQALVDRFERANMPSVSMEEKKRILSFVVVGGGPTGVEFSGEFSDFLNRDLAKYYPALVDLVSFKIIQAGSRILPVFDAALQEQGLEVLKAQGIEVMLNRKVLKVEEKHIELDGGEILPYGLCVWAAGTAPRDITKSLIAAIPEQSASTAGQRGRLSVDRWLRVQGTNGSILALGDAVEVEGLPLPATGQVAAQHGAFLGRLLNREYDLSTSNPTFDLEKVNAFGKVANVLRLRGRLEAQAFSFLNLGLLAYVGQANALAQVQTGNLKFGEYSARAGNLLWRSVYLVKQVSTRNRVLVLNDWLRTRVFGRDISRF</sequence>
<dbReference type="SUPFAM" id="SSF51905">
    <property type="entry name" value="FAD/NAD(P)-binding domain"/>
    <property type="match status" value="2"/>
</dbReference>
<organism evidence="8 9">
    <name type="scientific">Nannochloropsis salina CCMP1776</name>
    <dbReference type="NCBI Taxonomy" id="1027361"/>
    <lineage>
        <taxon>Eukaryota</taxon>
        <taxon>Sar</taxon>
        <taxon>Stramenopiles</taxon>
        <taxon>Ochrophyta</taxon>
        <taxon>Eustigmatophyceae</taxon>
        <taxon>Eustigmatales</taxon>
        <taxon>Monodopsidaceae</taxon>
        <taxon>Microchloropsis</taxon>
        <taxon>Microchloropsis salina</taxon>
    </lineage>
</organism>